<dbReference type="Pfam" id="PF02463">
    <property type="entry name" value="SMC_N"/>
    <property type="match status" value="1"/>
</dbReference>
<dbReference type="HAMAP" id="MF_01894">
    <property type="entry name" value="Smc_prok"/>
    <property type="match status" value="1"/>
</dbReference>
<sequence length="1166" mass="136431">MHIEKIELKNFKSFSRKTEIPFVKGFNVISGPNGSGKSNIIDAILFCLGLSSSTKVLRAEKLTDLISLNSNGKEAEVSITFRSENEGENGKVEVKRRIKVTESGYYSYYYINSKPCSLADVKKFLEKAGVYEDTPNVIMQGDVTRIVEMSPYQRRKVIDDIAGISEFDEKKEKALQELEVVRENIEKISAVLAEVEQHLKTLEKDREEALRYKSLLERKEELEREILAHKRLEVLKKLERVTKEIIESEREIDELHEEFAKIKAEVEKLNEEFEEIVREISSRMDERYKELQKRISEAKAEIEKIFEEKEFYGSQIHELESKKIKVLSEVSKLKDEIDEILKELEKLSLQRMSVEEEKEEIESRINLLKIKITQADEKYGKLRDEFLRKREELEKLKSKLNEVIRERDVILESLRKLDMFSAELSAEKEAAEKEIEALKRDVEREERELEILKKQLSSELKSRNEIDKRIFSIRRELADLEEKIKEKEIELTKIRTEISSREAFFGKAVELILEAKEKRALPGVYGTVSQLGEVDQEFALALEVAAGNALSFIVVENEDDAVRAIKYLKEIKGGRATFLPLNKIRKNFGKIELDKKVLKEKGVIDYAVNLIKCDEKFRPIFNFVYRDTLVVDNLDNAKRLMDGRRIVTLDGDLIEKSGAMTGGSAEKLKSGILMVKELLKREKEILEEITVLNSKKSILNGELRKAEDAWKDAQKKIEELEEKIKEVQNVISTKKGKFEGLISRISEIERKLKEKEDEKKELKIKLSEKNEEIKRFEEEISKISSEMEKIEKQLRGSEVPKLTEELEKLKSEYEVRAETLRRIETQAEKLTFVLSEKNNSVKEKEEEIKEIERRVEEIRRKLEEKEKRKIELEKLLKSYEEEVSKLEEEAKDLRAKRDEIFERMRKREAEKKEIEYRIVALTEKLKARKEVEEKLKAELATYPEVEPKMKKEDAIEQLERVEKELANFGEVNMKAIQEYEEVKKRRDDLFERKLTLEREREEILERIEKYEKMKRETFFETFDRINEYFKEIIAELTEGWGELYLDDPEDPFNSGLHMRVKPRNKPIQKLESMSGGEKSLVALAFILAIQRYKPAPFYAFDEVDMFLDGVNVKRVAKMIKRMSKNAQFIVVSLRKPMIEEADAIIGVTLGRDNSSVVTGIKLSKTQ</sequence>
<dbReference type="Pfam" id="PF06470">
    <property type="entry name" value="SMC_hinge"/>
    <property type="match status" value="1"/>
</dbReference>
<comment type="subunit">
    <text evidence="6">Homodimer.</text>
</comment>
<dbReference type="SUPFAM" id="SSF52540">
    <property type="entry name" value="P-loop containing nucleoside triphosphate hydrolases"/>
    <property type="match status" value="1"/>
</dbReference>
<keyword evidence="4 6" id="KW-0175">Coiled coil</keyword>
<comment type="similarity">
    <text evidence="6">Belongs to the SMC family.</text>
</comment>
<proteinExistence type="inferred from homology"/>
<dbReference type="AlphaFoldDB" id="D3RYW2"/>
<dbReference type="NCBIfam" id="TIGR02168">
    <property type="entry name" value="SMC_prok_B"/>
    <property type="match status" value="1"/>
</dbReference>
<dbReference type="NCBIfam" id="TIGR02169">
    <property type="entry name" value="SMC_prok_A"/>
    <property type="match status" value="1"/>
</dbReference>
<protein>
    <recommendedName>
        <fullName evidence="6">Chromosome partition protein Smc</fullName>
    </recommendedName>
</protein>
<feature type="coiled-coil region" evidence="6">
    <location>
        <begin position="164"/>
        <end position="497"/>
    </location>
</feature>
<keyword evidence="1 6" id="KW-0963">Cytoplasm</keyword>
<dbReference type="HOGENOM" id="CLU_001042_2_2_2"/>
<evidence type="ECO:0000256" key="1">
    <source>
        <dbReference type="ARBA" id="ARBA00022490"/>
    </source>
</evidence>
<dbReference type="InterPro" id="IPR036277">
    <property type="entry name" value="SMC_hinge_sf"/>
</dbReference>
<dbReference type="InterPro" id="IPR003395">
    <property type="entry name" value="RecF/RecN/SMC_N"/>
</dbReference>
<evidence type="ECO:0000256" key="3">
    <source>
        <dbReference type="ARBA" id="ARBA00022840"/>
    </source>
</evidence>
<dbReference type="Gene3D" id="1.20.1060.20">
    <property type="match status" value="1"/>
</dbReference>
<dbReference type="SMART" id="SM00968">
    <property type="entry name" value="SMC_hinge"/>
    <property type="match status" value="1"/>
</dbReference>
<dbReference type="OrthoDB" id="9143at2157"/>
<evidence type="ECO:0000256" key="6">
    <source>
        <dbReference type="HAMAP-Rule" id="MF_01894"/>
    </source>
</evidence>
<dbReference type="Gene3D" id="3.40.50.300">
    <property type="entry name" value="P-loop containing nucleotide triphosphate hydrolases"/>
    <property type="match status" value="2"/>
</dbReference>
<evidence type="ECO:0000256" key="2">
    <source>
        <dbReference type="ARBA" id="ARBA00022741"/>
    </source>
</evidence>
<dbReference type="GO" id="GO:0005737">
    <property type="term" value="C:cytoplasm"/>
    <property type="evidence" value="ECO:0007669"/>
    <property type="project" value="UniProtKB-SubCell"/>
</dbReference>
<dbReference type="GO" id="GO:0030261">
    <property type="term" value="P:chromosome condensation"/>
    <property type="evidence" value="ECO:0007669"/>
    <property type="project" value="InterPro"/>
</dbReference>
<dbReference type="RefSeq" id="WP_012966015.1">
    <property type="nucleotide sequence ID" value="NC_013849.1"/>
</dbReference>
<dbReference type="KEGG" id="fpl:Ferp_1524"/>
<dbReference type="Proteomes" id="UP000002613">
    <property type="component" value="Chromosome"/>
</dbReference>
<feature type="coiled-coil region" evidence="6">
    <location>
        <begin position="951"/>
        <end position="1016"/>
    </location>
</feature>
<dbReference type="PIRSF" id="PIRSF005719">
    <property type="entry name" value="SMC"/>
    <property type="match status" value="1"/>
</dbReference>
<evidence type="ECO:0000256" key="4">
    <source>
        <dbReference type="ARBA" id="ARBA00023054"/>
    </source>
</evidence>
<comment type="function">
    <text evidence="6">Required for chromosome condensation and partitioning.</text>
</comment>
<reference evidence="9" key="1">
    <citation type="submission" date="2010-02" db="EMBL/GenBank/DDBJ databases">
        <title>Complete sequence of Ferroglobus placidus DSM 10642.</title>
        <authorList>
            <consortium name="US DOE Joint Genome Institute"/>
            <person name="Lucas S."/>
            <person name="Copeland A."/>
            <person name="Lapidus A."/>
            <person name="Cheng J.-F."/>
            <person name="Bruce D."/>
            <person name="Goodwin L."/>
            <person name="Pitluck S."/>
            <person name="Saunders E."/>
            <person name="Brettin T."/>
            <person name="Detter J.C."/>
            <person name="Han C."/>
            <person name="Tapia R."/>
            <person name="Larimer F."/>
            <person name="Land M."/>
            <person name="Hauser L."/>
            <person name="Kyrpides N."/>
            <person name="Ivanova N."/>
            <person name="Holmes D."/>
            <person name="Lovley D."/>
            <person name="Kyrpides N."/>
            <person name="Anderson I.J."/>
            <person name="Woyke T."/>
        </authorList>
    </citation>
    <scope>NUCLEOTIDE SEQUENCE [LARGE SCALE GENOMIC DNA]</scope>
    <source>
        <strain evidence="9">DSM 10642 / AEDII12DO</strain>
    </source>
</reference>
<dbReference type="InterPro" id="IPR027417">
    <property type="entry name" value="P-loop_NTPase"/>
</dbReference>
<comment type="subcellular location">
    <subcellularLocation>
        <location evidence="6">Cytoplasm</location>
    </subcellularLocation>
</comment>
<dbReference type="GO" id="GO:0007059">
    <property type="term" value="P:chromosome segregation"/>
    <property type="evidence" value="ECO:0007669"/>
    <property type="project" value="UniProtKB-UniRule"/>
</dbReference>
<accession>D3RYW2</accession>
<keyword evidence="5 6" id="KW-0238">DNA-binding</keyword>
<dbReference type="GO" id="GO:0005524">
    <property type="term" value="F:ATP binding"/>
    <property type="evidence" value="ECO:0007669"/>
    <property type="project" value="UniProtKB-UniRule"/>
</dbReference>
<dbReference type="GO" id="GO:0007062">
    <property type="term" value="P:sister chromatid cohesion"/>
    <property type="evidence" value="ECO:0007669"/>
    <property type="project" value="InterPro"/>
</dbReference>
<gene>
    <name evidence="6" type="primary">smc</name>
    <name evidence="8" type="ordered locus">Ferp_1524</name>
</gene>
<dbReference type="GO" id="GO:0006260">
    <property type="term" value="P:DNA replication"/>
    <property type="evidence" value="ECO:0007669"/>
    <property type="project" value="UniProtKB-UniRule"/>
</dbReference>
<evidence type="ECO:0000256" key="5">
    <source>
        <dbReference type="ARBA" id="ARBA00023125"/>
    </source>
</evidence>
<comment type="domain">
    <text evidence="6">Contains large globular domains required for ATP hydrolysis at each terminus and a third globular domain forming a flexible hinge near the middle of the molecule. These domains are separated by coiled-coil structures.</text>
</comment>
<keyword evidence="3 6" id="KW-0067">ATP-binding</keyword>
<dbReference type="GeneID" id="8779044"/>
<dbReference type="SUPFAM" id="SSF75553">
    <property type="entry name" value="Smc hinge domain"/>
    <property type="match status" value="1"/>
</dbReference>
<dbReference type="PaxDb" id="589924-Ferp_1524"/>
<feature type="domain" description="SMC hinge" evidence="7">
    <location>
        <begin position="522"/>
        <end position="641"/>
    </location>
</feature>
<dbReference type="eggNOG" id="arCOG00187">
    <property type="taxonomic scope" value="Archaea"/>
</dbReference>
<dbReference type="InterPro" id="IPR024704">
    <property type="entry name" value="SMC"/>
</dbReference>
<dbReference type="STRING" id="589924.Ferp_1524"/>
<organism evidence="8 9">
    <name type="scientific">Ferroglobus placidus (strain DSM 10642 / AEDII12DO)</name>
    <dbReference type="NCBI Taxonomy" id="589924"/>
    <lineage>
        <taxon>Archaea</taxon>
        <taxon>Methanobacteriati</taxon>
        <taxon>Methanobacteriota</taxon>
        <taxon>Archaeoglobi</taxon>
        <taxon>Archaeoglobales</taxon>
        <taxon>Archaeoglobaceae</taxon>
        <taxon>Ferroglobus</taxon>
    </lineage>
</organism>
<dbReference type="Gene3D" id="3.30.70.1620">
    <property type="match status" value="1"/>
</dbReference>
<dbReference type="InterPro" id="IPR011890">
    <property type="entry name" value="SMC_prok"/>
</dbReference>
<dbReference type="GO" id="GO:0005694">
    <property type="term" value="C:chromosome"/>
    <property type="evidence" value="ECO:0007669"/>
    <property type="project" value="InterPro"/>
</dbReference>
<keyword evidence="9" id="KW-1185">Reference proteome</keyword>
<dbReference type="GO" id="GO:0016887">
    <property type="term" value="F:ATP hydrolysis activity"/>
    <property type="evidence" value="ECO:0007669"/>
    <property type="project" value="InterPro"/>
</dbReference>
<dbReference type="Gene3D" id="1.10.287.2610">
    <property type="match status" value="1"/>
</dbReference>
<dbReference type="EMBL" id="CP001899">
    <property type="protein sequence ID" value="ADC65675.1"/>
    <property type="molecule type" value="Genomic_DNA"/>
</dbReference>
<dbReference type="PANTHER" id="PTHR43977">
    <property type="entry name" value="STRUCTURAL MAINTENANCE OF CHROMOSOMES PROTEIN 3"/>
    <property type="match status" value="1"/>
</dbReference>
<evidence type="ECO:0000313" key="8">
    <source>
        <dbReference type="EMBL" id="ADC65675.1"/>
    </source>
</evidence>
<feature type="binding site" evidence="6">
    <location>
        <begin position="32"/>
        <end position="39"/>
    </location>
    <ligand>
        <name>ATP</name>
        <dbReference type="ChEBI" id="CHEBI:30616"/>
    </ligand>
</feature>
<dbReference type="eggNOG" id="arCOG00368">
    <property type="taxonomic scope" value="Archaea"/>
</dbReference>
<name>D3RYW2_FERPA</name>
<dbReference type="InterPro" id="IPR010935">
    <property type="entry name" value="SMC_hinge"/>
</dbReference>
<dbReference type="eggNOG" id="arCOG03730">
    <property type="taxonomic scope" value="Archaea"/>
</dbReference>
<evidence type="ECO:0000313" key="9">
    <source>
        <dbReference type="Proteomes" id="UP000002613"/>
    </source>
</evidence>
<evidence type="ECO:0000259" key="7">
    <source>
        <dbReference type="SMART" id="SM00968"/>
    </source>
</evidence>
<keyword evidence="2 6" id="KW-0547">Nucleotide-binding</keyword>
<reference evidence="8 9" key="2">
    <citation type="journal article" date="2011" name="Stand. Genomic Sci.">
        <title>Complete genome sequence of Ferroglobus placidus AEDII12DO.</title>
        <authorList>
            <person name="Anderson I."/>
            <person name="Risso C."/>
            <person name="Holmes D."/>
            <person name="Lucas S."/>
            <person name="Copeland A."/>
            <person name="Lapidus A."/>
            <person name="Cheng J.F."/>
            <person name="Bruce D."/>
            <person name="Goodwin L."/>
            <person name="Pitluck S."/>
            <person name="Saunders E."/>
            <person name="Brettin T."/>
            <person name="Detter J.C."/>
            <person name="Han C."/>
            <person name="Tapia R."/>
            <person name="Larimer F."/>
            <person name="Land M."/>
            <person name="Hauser L."/>
            <person name="Woyke T."/>
            <person name="Lovley D."/>
            <person name="Kyrpides N."/>
            <person name="Ivanova N."/>
        </authorList>
    </citation>
    <scope>NUCLEOTIDE SEQUENCE [LARGE SCALE GENOMIC DNA]</scope>
    <source>
        <strain evidence="9">DSM 10642 / AEDII12DO</strain>
    </source>
</reference>
<dbReference type="GO" id="GO:0003677">
    <property type="term" value="F:DNA binding"/>
    <property type="evidence" value="ECO:0007669"/>
    <property type="project" value="UniProtKB-UniRule"/>
</dbReference>
<feature type="coiled-coil region" evidence="6">
    <location>
        <begin position="703"/>
        <end position="924"/>
    </location>
</feature>